<comment type="caution">
    <text evidence="2">The sequence shown here is derived from an EMBL/GenBank/DDBJ whole genome shotgun (WGS) entry which is preliminary data.</text>
</comment>
<dbReference type="AlphaFoldDB" id="A0AAD6U378"/>
<feature type="region of interest" description="Disordered" evidence="1">
    <location>
        <begin position="1"/>
        <end position="32"/>
    </location>
</feature>
<evidence type="ECO:0000313" key="2">
    <source>
        <dbReference type="EMBL" id="KAJ7085455.1"/>
    </source>
</evidence>
<keyword evidence="3" id="KW-1185">Reference proteome</keyword>
<feature type="compositionally biased region" description="Polar residues" evidence="1">
    <location>
        <begin position="9"/>
        <end position="18"/>
    </location>
</feature>
<feature type="compositionally biased region" description="Acidic residues" evidence="1">
    <location>
        <begin position="23"/>
        <end position="32"/>
    </location>
</feature>
<evidence type="ECO:0000256" key="1">
    <source>
        <dbReference type="SAM" id="MobiDB-lite"/>
    </source>
</evidence>
<reference evidence="2" key="1">
    <citation type="submission" date="2023-03" db="EMBL/GenBank/DDBJ databases">
        <title>Massive genome expansion in bonnet fungi (Mycena s.s.) driven by repeated elements and novel gene families across ecological guilds.</title>
        <authorList>
            <consortium name="Lawrence Berkeley National Laboratory"/>
            <person name="Harder C.B."/>
            <person name="Miyauchi S."/>
            <person name="Viragh M."/>
            <person name="Kuo A."/>
            <person name="Thoen E."/>
            <person name="Andreopoulos B."/>
            <person name="Lu D."/>
            <person name="Skrede I."/>
            <person name="Drula E."/>
            <person name="Henrissat B."/>
            <person name="Morin E."/>
            <person name="Kohler A."/>
            <person name="Barry K."/>
            <person name="LaButti K."/>
            <person name="Morin E."/>
            <person name="Salamov A."/>
            <person name="Lipzen A."/>
            <person name="Mereny Z."/>
            <person name="Hegedus B."/>
            <person name="Baldrian P."/>
            <person name="Stursova M."/>
            <person name="Weitz H."/>
            <person name="Taylor A."/>
            <person name="Grigoriev I.V."/>
            <person name="Nagy L.G."/>
            <person name="Martin F."/>
            <person name="Kauserud H."/>
        </authorList>
    </citation>
    <scope>NUCLEOTIDE SEQUENCE</scope>
    <source>
        <strain evidence="2">CBHHK173m</strain>
    </source>
</reference>
<protein>
    <submittedName>
        <fullName evidence="2">Uncharacterized protein</fullName>
    </submittedName>
</protein>
<proteinExistence type="predicted"/>
<dbReference type="EMBL" id="JARJCN010000034">
    <property type="protein sequence ID" value="KAJ7085455.1"/>
    <property type="molecule type" value="Genomic_DNA"/>
</dbReference>
<name>A0AAD6U378_9AGAR</name>
<sequence>MDVDDEESANSTTPTLSTRLFEDDPDDDEQDEDFYPDLKFELFSAHLEAIRECISNVALPSSVGRPPGNLGEATHGKLKAQEYLTLFSVVLPLIIPELWWDGNETEKQLLMNFYHLVACTNIISSFSASNTEADQFMAHYIQYRTDLPQLFEGFQSKPNNHFAMHDGPLMKFWGPLPAISEFPGERLNGIFGKTKNNRRIYDMPTTMCTQVARRGRLEAILSEDQFADRDTSGLAPILNPVSNSKAPQQLDSSETATILARAKELPVADYQMLLQYLRSTGQLWRDYEEIPHPDGALILPPRAIQPPEFTFDGDVFSCKHSNPGNSGIQFTRPVDSAVVTGFIETIWQIPLQGHIQTFILVDVHNIPPPEIRSQLPFESMPRLNTAVVEARPSGHICIIEPRHIITHLAVYKRPVGTFGIDRDILTVCWSLNRGRRG</sequence>
<dbReference type="Proteomes" id="UP001222325">
    <property type="component" value="Unassembled WGS sequence"/>
</dbReference>
<organism evidence="2 3">
    <name type="scientific">Mycena belliarum</name>
    <dbReference type="NCBI Taxonomy" id="1033014"/>
    <lineage>
        <taxon>Eukaryota</taxon>
        <taxon>Fungi</taxon>
        <taxon>Dikarya</taxon>
        <taxon>Basidiomycota</taxon>
        <taxon>Agaricomycotina</taxon>
        <taxon>Agaricomycetes</taxon>
        <taxon>Agaricomycetidae</taxon>
        <taxon>Agaricales</taxon>
        <taxon>Marasmiineae</taxon>
        <taxon>Mycenaceae</taxon>
        <taxon>Mycena</taxon>
    </lineage>
</organism>
<gene>
    <name evidence="2" type="ORF">B0H15DRAFT_783012</name>
</gene>
<evidence type="ECO:0000313" key="3">
    <source>
        <dbReference type="Proteomes" id="UP001222325"/>
    </source>
</evidence>
<accession>A0AAD6U378</accession>